<evidence type="ECO:0000256" key="1">
    <source>
        <dbReference type="ARBA" id="ARBA00004196"/>
    </source>
</evidence>
<organism evidence="5 6">
    <name type="scientific">Amycolatopsis albispora</name>
    <dbReference type="NCBI Taxonomy" id="1804986"/>
    <lineage>
        <taxon>Bacteria</taxon>
        <taxon>Bacillati</taxon>
        <taxon>Actinomycetota</taxon>
        <taxon>Actinomycetes</taxon>
        <taxon>Pseudonocardiales</taxon>
        <taxon>Pseudonocardiaceae</taxon>
        <taxon>Amycolatopsis</taxon>
    </lineage>
</organism>
<protein>
    <submittedName>
        <fullName evidence="5">Peptidoglycan-binding protein</fullName>
    </submittedName>
</protein>
<dbReference type="Proteomes" id="UP000250434">
    <property type="component" value="Chromosome"/>
</dbReference>
<dbReference type="Gene3D" id="1.10.101.10">
    <property type="entry name" value="PGBD-like superfamily/PGBD"/>
    <property type="match status" value="1"/>
</dbReference>
<dbReference type="EMBL" id="CP015163">
    <property type="protein sequence ID" value="AXB48780.1"/>
    <property type="molecule type" value="Genomic_DNA"/>
</dbReference>
<keyword evidence="2" id="KW-0175">Coiled coil</keyword>
<dbReference type="GO" id="GO:0030313">
    <property type="term" value="C:cell envelope"/>
    <property type="evidence" value="ECO:0007669"/>
    <property type="project" value="UniProtKB-SubCell"/>
</dbReference>
<evidence type="ECO:0000313" key="6">
    <source>
        <dbReference type="Proteomes" id="UP000250434"/>
    </source>
</evidence>
<feature type="region of interest" description="Disordered" evidence="3">
    <location>
        <begin position="1"/>
        <end position="22"/>
    </location>
</feature>
<dbReference type="InterPro" id="IPR036366">
    <property type="entry name" value="PGBDSf"/>
</dbReference>
<dbReference type="InterPro" id="IPR036365">
    <property type="entry name" value="PGBD-like_sf"/>
</dbReference>
<gene>
    <name evidence="5" type="ORF">A4R43_25170</name>
</gene>
<dbReference type="AlphaFoldDB" id="A0A344LL56"/>
<dbReference type="Pfam" id="PF01471">
    <property type="entry name" value="PG_binding_1"/>
    <property type="match status" value="1"/>
</dbReference>
<accession>A0A344LL56</accession>
<evidence type="ECO:0000256" key="3">
    <source>
        <dbReference type="SAM" id="MobiDB-lite"/>
    </source>
</evidence>
<comment type="subcellular location">
    <subcellularLocation>
        <location evidence="1">Cell envelope</location>
    </subcellularLocation>
</comment>
<name>A0A344LL56_9PSEU</name>
<evidence type="ECO:0000313" key="5">
    <source>
        <dbReference type="EMBL" id="AXB48780.1"/>
    </source>
</evidence>
<dbReference type="InterPro" id="IPR050465">
    <property type="entry name" value="UPF0194_transport"/>
</dbReference>
<reference evidence="5 6" key="1">
    <citation type="submission" date="2016-04" db="EMBL/GenBank/DDBJ databases">
        <title>Complete genome sequence and analysis of deep-sea sediment isolate, Amycolatopsis sp. WP1.</title>
        <authorList>
            <person name="Wang H."/>
            <person name="Chen S."/>
            <person name="Wu Q."/>
        </authorList>
    </citation>
    <scope>NUCLEOTIDE SEQUENCE [LARGE SCALE GENOMIC DNA]</scope>
    <source>
        <strain evidence="5 6">WP1</strain>
    </source>
</reference>
<dbReference type="InterPro" id="IPR002477">
    <property type="entry name" value="Peptidoglycan-bd-like"/>
</dbReference>
<keyword evidence="6" id="KW-1185">Reference proteome</keyword>
<dbReference type="PANTHER" id="PTHR32347">
    <property type="entry name" value="EFFLUX SYSTEM COMPONENT YKNX-RELATED"/>
    <property type="match status" value="1"/>
</dbReference>
<dbReference type="SUPFAM" id="SSF47090">
    <property type="entry name" value="PGBD-like"/>
    <property type="match status" value="1"/>
</dbReference>
<evidence type="ECO:0000256" key="2">
    <source>
        <dbReference type="ARBA" id="ARBA00023054"/>
    </source>
</evidence>
<dbReference type="Gene3D" id="2.40.420.20">
    <property type="match status" value="1"/>
</dbReference>
<evidence type="ECO:0000259" key="4">
    <source>
        <dbReference type="Pfam" id="PF01471"/>
    </source>
</evidence>
<feature type="domain" description="Peptidoglycan binding-like" evidence="4">
    <location>
        <begin position="75"/>
        <end position="122"/>
    </location>
</feature>
<sequence>MSRQTLNDSREADGELGYGTTTTISNRLPGTLTFVPDGDARIARGQPLYKVDDKPVSLLYGSMPAYRDLADGVEGPDVRQLEENLRELGYTGFTVDDEFTSATATAVTNWQEDLGLDETGVVELGRVVFADGEVRVDTVEAKQGEPAAPGQKVLSYTGVEKAITVELEPADQRLAKKDSEVRIELPDGKEIAGRVDEVSTIIQPGDGQNQEASTKVEVIVGFDDQQAAESYALASVDVTFTADKRENVLTVPVAALLALAEGGFGVEVVEGSTTRYVPVKTGLFADGRVEITGEGLAEGTVVGVPK</sequence>
<dbReference type="KEGG" id="aab:A4R43_25170"/>
<proteinExistence type="predicted"/>